<dbReference type="Ensembl" id="ENSSGRT00000018012.1">
    <property type="protein sequence ID" value="ENSSGRP00000016653.1"/>
    <property type="gene ID" value="ENSSGRG00000010152.1"/>
</dbReference>
<evidence type="ECO:0000256" key="4">
    <source>
        <dbReference type="ARBA" id="ARBA00022427"/>
    </source>
</evidence>
<dbReference type="GO" id="GO:0005634">
    <property type="term" value="C:nucleus"/>
    <property type="evidence" value="ECO:0007669"/>
    <property type="project" value="UniProtKB-SubCell"/>
</dbReference>
<keyword evidence="8" id="KW-0472">Membrane</keyword>
<keyword evidence="6" id="KW-0539">Nucleus</keyword>
<organism evidence="10 11">
    <name type="scientific">Sinocyclocheilus grahami</name>
    <name type="common">Dianchi golden-line fish</name>
    <name type="synonym">Barbus grahami</name>
    <dbReference type="NCBI Taxonomy" id="75366"/>
    <lineage>
        <taxon>Eukaryota</taxon>
        <taxon>Metazoa</taxon>
        <taxon>Chordata</taxon>
        <taxon>Craniata</taxon>
        <taxon>Vertebrata</taxon>
        <taxon>Euteleostomi</taxon>
        <taxon>Actinopterygii</taxon>
        <taxon>Neopterygii</taxon>
        <taxon>Teleostei</taxon>
        <taxon>Ostariophysi</taxon>
        <taxon>Cypriniformes</taxon>
        <taxon>Cyprinidae</taxon>
        <taxon>Cyprininae</taxon>
        <taxon>Sinocyclocheilus</taxon>
    </lineage>
</organism>
<dbReference type="PROSITE" id="PS01159">
    <property type="entry name" value="WW_DOMAIN_1"/>
    <property type="match status" value="2"/>
</dbReference>
<evidence type="ECO:0000313" key="10">
    <source>
        <dbReference type="Ensembl" id="ENSSGRP00000016653.1"/>
    </source>
</evidence>
<evidence type="ECO:0000256" key="7">
    <source>
        <dbReference type="SAM" id="MobiDB-lite"/>
    </source>
</evidence>
<reference evidence="10" key="2">
    <citation type="submission" date="2025-09" db="UniProtKB">
        <authorList>
            <consortium name="Ensembl"/>
        </authorList>
    </citation>
    <scope>IDENTIFICATION</scope>
</reference>
<dbReference type="AlphaFoldDB" id="A0A672KXZ6"/>
<dbReference type="GO" id="GO:0005923">
    <property type="term" value="C:bicellular tight junction"/>
    <property type="evidence" value="ECO:0007669"/>
    <property type="project" value="UniProtKB-SubCell"/>
</dbReference>
<evidence type="ECO:0000313" key="11">
    <source>
        <dbReference type="Proteomes" id="UP000472262"/>
    </source>
</evidence>
<reference evidence="10" key="1">
    <citation type="submission" date="2025-08" db="UniProtKB">
        <authorList>
            <consortium name="Ensembl"/>
        </authorList>
    </citation>
    <scope>IDENTIFICATION</scope>
</reference>
<dbReference type="InParanoid" id="A0A672KXZ6"/>
<dbReference type="SUPFAM" id="SSF51045">
    <property type="entry name" value="WW domain"/>
    <property type="match status" value="2"/>
</dbReference>
<dbReference type="PANTHER" id="PTHR17616">
    <property type="entry name" value="YES-ASSOCIATED PROTEIN YAP1 FAMILY MEMBER"/>
    <property type="match status" value="1"/>
</dbReference>
<keyword evidence="4" id="KW-0796">Tight junction</keyword>
<dbReference type="InterPro" id="IPR001202">
    <property type="entry name" value="WW_dom"/>
</dbReference>
<dbReference type="InterPro" id="IPR051583">
    <property type="entry name" value="YAP1"/>
</dbReference>
<comment type="subcellular location">
    <subcellularLocation>
        <location evidence="2">Cell junction</location>
        <location evidence="2">Tight junction</location>
    </subcellularLocation>
    <subcellularLocation>
        <location evidence="3">Cytoplasm</location>
    </subcellularLocation>
    <subcellularLocation>
        <location evidence="1">Nucleus</location>
    </subcellularLocation>
</comment>
<feature type="region of interest" description="Disordered" evidence="7">
    <location>
        <begin position="1"/>
        <end position="24"/>
    </location>
</feature>
<dbReference type="GO" id="GO:0045944">
    <property type="term" value="P:positive regulation of transcription by RNA polymerase II"/>
    <property type="evidence" value="ECO:0007669"/>
    <property type="project" value="TreeGrafter"/>
</dbReference>
<dbReference type="GO" id="GO:0003713">
    <property type="term" value="F:transcription coactivator activity"/>
    <property type="evidence" value="ECO:0007669"/>
    <property type="project" value="TreeGrafter"/>
</dbReference>
<evidence type="ECO:0000256" key="3">
    <source>
        <dbReference type="ARBA" id="ARBA00004496"/>
    </source>
</evidence>
<dbReference type="CDD" id="cd00201">
    <property type="entry name" value="WW"/>
    <property type="match status" value="2"/>
</dbReference>
<name>A0A672KXZ6_SINGR</name>
<dbReference type="PANTHER" id="PTHR17616:SF12">
    <property type="entry name" value="WW DOMAIN-CONTAINING OXIDOREDUCTASE"/>
    <property type="match status" value="1"/>
</dbReference>
<dbReference type="SMART" id="SM00456">
    <property type="entry name" value="WW"/>
    <property type="match status" value="2"/>
</dbReference>
<keyword evidence="5" id="KW-0963">Cytoplasm</keyword>
<feature type="domain" description="WW" evidence="9">
    <location>
        <begin position="16"/>
        <end position="49"/>
    </location>
</feature>
<dbReference type="FunFam" id="2.20.70.10:FF:000032">
    <property type="entry name" value="WW domain containing oxidoreductase"/>
    <property type="match status" value="1"/>
</dbReference>
<evidence type="ECO:0000259" key="9">
    <source>
        <dbReference type="PROSITE" id="PS50020"/>
    </source>
</evidence>
<dbReference type="Pfam" id="PF00397">
    <property type="entry name" value="WW"/>
    <property type="match status" value="1"/>
</dbReference>
<dbReference type="OMA" id="NSGIGEF"/>
<keyword evidence="4" id="KW-0965">Cell junction</keyword>
<evidence type="ECO:0000256" key="6">
    <source>
        <dbReference type="ARBA" id="ARBA00023242"/>
    </source>
</evidence>
<protein>
    <recommendedName>
        <fullName evidence="9">WW domain-containing protein</fullName>
    </recommendedName>
</protein>
<dbReference type="GO" id="GO:0035329">
    <property type="term" value="P:hippo signaling"/>
    <property type="evidence" value="ECO:0007669"/>
    <property type="project" value="TreeGrafter"/>
</dbReference>
<evidence type="ECO:0000256" key="8">
    <source>
        <dbReference type="SAM" id="Phobius"/>
    </source>
</evidence>
<dbReference type="Gene3D" id="2.20.70.10">
    <property type="match status" value="2"/>
</dbReference>
<sequence>MAALKYAGMDDTDSEDELPPGWEERSTKDGWVYYANHEEMKTQWEHPKTGKKKRCAGALPYGWEQETDDKGQGFYVDHINKRTTYFDPRQAFTVEDMQVKPKRYDGNTTALEILQDCDLSDKVVVITGANSGIGESQNSIRAHHRPAASCTLPFKINTFIQLGCIKQVNAILAFQVFLAFCSLEIELFATLLIIRTIINN</sequence>
<keyword evidence="11" id="KW-1185">Reference proteome</keyword>
<accession>A0A672KXZ6</accession>
<evidence type="ECO:0000256" key="1">
    <source>
        <dbReference type="ARBA" id="ARBA00004123"/>
    </source>
</evidence>
<proteinExistence type="predicted"/>
<evidence type="ECO:0000256" key="2">
    <source>
        <dbReference type="ARBA" id="ARBA00004435"/>
    </source>
</evidence>
<keyword evidence="8" id="KW-1133">Transmembrane helix</keyword>
<keyword evidence="8" id="KW-0812">Transmembrane</keyword>
<dbReference type="GO" id="GO:0005737">
    <property type="term" value="C:cytoplasm"/>
    <property type="evidence" value="ECO:0007669"/>
    <property type="project" value="UniProtKB-SubCell"/>
</dbReference>
<dbReference type="InterPro" id="IPR036020">
    <property type="entry name" value="WW_dom_sf"/>
</dbReference>
<feature type="transmembrane region" description="Helical" evidence="8">
    <location>
        <begin position="172"/>
        <end position="194"/>
    </location>
</feature>
<dbReference type="Proteomes" id="UP000472262">
    <property type="component" value="Unassembled WGS sequence"/>
</dbReference>
<feature type="domain" description="WW" evidence="9">
    <location>
        <begin position="57"/>
        <end position="90"/>
    </location>
</feature>
<dbReference type="PROSITE" id="PS50020">
    <property type="entry name" value="WW_DOMAIN_2"/>
    <property type="match status" value="2"/>
</dbReference>
<evidence type="ECO:0000256" key="5">
    <source>
        <dbReference type="ARBA" id="ARBA00022490"/>
    </source>
</evidence>